<sequence length="70" mass="7997">MKHYGPEEIPVWGWGIIAAILITQSTLLFIQAKKRGRAPWLWGLVGLIQFPVPTIVFIILCHTIWKDRSA</sequence>
<dbReference type="EMBL" id="WMET01000004">
    <property type="protein sequence ID" value="MYL21249.1"/>
    <property type="molecule type" value="Genomic_DNA"/>
</dbReference>
<dbReference type="OrthoDB" id="2353968at2"/>
<dbReference type="Proteomes" id="UP000460949">
    <property type="component" value="Unassembled WGS sequence"/>
</dbReference>
<keyword evidence="1" id="KW-0812">Transmembrane</keyword>
<keyword evidence="1" id="KW-1133">Transmembrane helix</keyword>
<evidence type="ECO:0000256" key="1">
    <source>
        <dbReference type="SAM" id="Phobius"/>
    </source>
</evidence>
<gene>
    <name evidence="2" type="ORF">GLW04_15215</name>
</gene>
<accession>A0A845DWQ0</accession>
<feature type="transmembrane region" description="Helical" evidence="1">
    <location>
        <begin position="42"/>
        <end position="65"/>
    </location>
</feature>
<organism evidence="2 3">
    <name type="scientific">Halobacillus litoralis</name>
    <dbReference type="NCBI Taxonomy" id="45668"/>
    <lineage>
        <taxon>Bacteria</taxon>
        <taxon>Bacillati</taxon>
        <taxon>Bacillota</taxon>
        <taxon>Bacilli</taxon>
        <taxon>Bacillales</taxon>
        <taxon>Bacillaceae</taxon>
        <taxon>Halobacillus</taxon>
    </lineage>
</organism>
<comment type="caution">
    <text evidence="2">The sequence shown here is derived from an EMBL/GenBank/DDBJ whole genome shotgun (WGS) entry which is preliminary data.</text>
</comment>
<proteinExistence type="predicted"/>
<dbReference type="RefSeq" id="WP_160838786.1">
    <property type="nucleotide sequence ID" value="NZ_JAIVAK010000011.1"/>
</dbReference>
<dbReference type="AlphaFoldDB" id="A0A845DWQ0"/>
<evidence type="ECO:0000313" key="2">
    <source>
        <dbReference type="EMBL" id="MYL21249.1"/>
    </source>
</evidence>
<protein>
    <submittedName>
        <fullName evidence="2">Sigma-Y antisigma factor component</fullName>
    </submittedName>
</protein>
<name>A0A845DWQ0_9BACI</name>
<reference evidence="2 3" key="1">
    <citation type="submission" date="2019-11" db="EMBL/GenBank/DDBJ databases">
        <title>Genome sequences of 17 halophilic strains isolated from different environments.</title>
        <authorList>
            <person name="Furrow R.E."/>
        </authorList>
    </citation>
    <scope>NUCLEOTIDE SEQUENCE [LARGE SCALE GENOMIC DNA]</scope>
    <source>
        <strain evidence="2 3">22511_23_Filter</strain>
    </source>
</reference>
<evidence type="ECO:0000313" key="3">
    <source>
        <dbReference type="Proteomes" id="UP000460949"/>
    </source>
</evidence>
<feature type="transmembrane region" description="Helical" evidence="1">
    <location>
        <begin position="12"/>
        <end position="30"/>
    </location>
</feature>
<keyword evidence="1" id="KW-0472">Membrane</keyword>